<name>A0A820CJW0_9BILA</name>
<proteinExistence type="predicted"/>
<dbReference type="Proteomes" id="UP000663868">
    <property type="component" value="Unassembled WGS sequence"/>
</dbReference>
<sequence length="164" mass="18967">SKKSRYIQKVYDVVSVAEKLLFYRKTEKEQLELTMFALKLKSTENAKKIRFPLSNDILRKITFIEQSLTYPEAIRSLTLSNMFICAREGDFILDQLNFFNSNLKDNNEMQGCAPALFDGQPITRSTCHGRAIIENKSLCICVGPIGSKWIQYHIYNNWSNNDLN</sequence>
<comment type="caution">
    <text evidence="1">The sequence shown here is derived from an EMBL/GenBank/DDBJ whole genome shotgun (WGS) entry which is preliminary data.</text>
</comment>
<organism evidence="1 2">
    <name type="scientific">Adineta steineri</name>
    <dbReference type="NCBI Taxonomy" id="433720"/>
    <lineage>
        <taxon>Eukaryota</taxon>
        <taxon>Metazoa</taxon>
        <taxon>Spiralia</taxon>
        <taxon>Gnathifera</taxon>
        <taxon>Rotifera</taxon>
        <taxon>Eurotatoria</taxon>
        <taxon>Bdelloidea</taxon>
        <taxon>Adinetida</taxon>
        <taxon>Adinetidae</taxon>
        <taxon>Adineta</taxon>
    </lineage>
</organism>
<protein>
    <submittedName>
        <fullName evidence="1">Uncharacterized protein</fullName>
    </submittedName>
</protein>
<accession>A0A820CJW0</accession>
<dbReference type="EMBL" id="CAJOBB010008850">
    <property type="protein sequence ID" value="CAF4216448.1"/>
    <property type="molecule type" value="Genomic_DNA"/>
</dbReference>
<gene>
    <name evidence="1" type="ORF">KXQ929_LOCUS40954</name>
</gene>
<evidence type="ECO:0000313" key="2">
    <source>
        <dbReference type="Proteomes" id="UP000663868"/>
    </source>
</evidence>
<dbReference type="AlphaFoldDB" id="A0A820CJW0"/>
<evidence type="ECO:0000313" key="1">
    <source>
        <dbReference type="EMBL" id="CAF4216448.1"/>
    </source>
</evidence>
<feature type="non-terminal residue" evidence="1">
    <location>
        <position position="1"/>
    </location>
</feature>
<reference evidence="1" key="1">
    <citation type="submission" date="2021-02" db="EMBL/GenBank/DDBJ databases">
        <authorList>
            <person name="Nowell W R."/>
        </authorList>
    </citation>
    <scope>NUCLEOTIDE SEQUENCE</scope>
</reference>